<keyword evidence="2" id="KW-1185">Reference proteome</keyword>
<reference evidence="2" key="1">
    <citation type="submission" date="2016-11" db="EMBL/GenBank/DDBJ databases">
        <authorList>
            <person name="Varghese N."/>
            <person name="Submissions S."/>
        </authorList>
    </citation>
    <scope>NUCLEOTIDE SEQUENCE [LARGE SCALE GENOMIC DNA]</scope>
    <source>
        <strain evidence="2">DSM 25330</strain>
    </source>
</reference>
<evidence type="ECO:0000313" key="2">
    <source>
        <dbReference type="Proteomes" id="UP000184522"/>
    </source>
</evidence>
<dbReference type="Proteomes" id="UP000184522">
    <property type="component" value="Unassembled WGS sequence"/>
</dbReference>
<dbReference type="STRING" id="1089305.SAMN05444148_2271"/>
<organism evidence="1 2">
    <name type="scientific">Winogradskyella jejuensis</name>
    <dbReference type="NCBI Taxonomy" id="1089305"/>
    <lineage>
        <taxon>Bacteria</taxon>
        <taxon>Pseudomonadati</taxon>
        <taxon>Bacteroidota</taxon>
        <taxon>Flavobacteriia</taxon>
        <taxon>Flavobacteriales</taxon>
        <taxon>Flavobacteriaceae</taxon>
        <taxon>Winogradskyella</taxon>
    </lineage>
</organism>
<sequence>MQTLKNSLFYILLFLIYPIISSGQSKVKHIQQIFVPHSYYKEYYTKTDSLGYKIKDKDTLIHVSSFIKPKGVGVPYEFKDDTFLEVYKPIAFQSTEKKNSDSEPMKYWKEEIKIYFTPNISKRVKKEFLRFTKTIDKNVDSLKVRNVKNIENANYIIYTNNDFEYEENLKSMSSGGYYINWNRKNQIIKGHIKLNTKNLFSDLVQIQKAKELFILSLGWFKPSNTLDCTSYFSNCFSDKKVMSSLDWEILKYHYSYGICKGTKISQFEEQHKRGKKSMKNPHNKFVIYHHY</sequence>
<dbReference type="AlphaFoldDB" id="A0A1M5TTZ6"/>
<name>A0A1M5TTZ6_9FLAO</name>
<accession>A0A1M5TTZ6</accession>
<protein>
    <submittedName>
        <fullName evidence="1">Uncharacterized protein</fullName>
    </submittedName>
</protein>
<gene>
    <name evidence="1" type="ORF">SAMN05444148_2271</name>
</gene>
<proteinExistence type="predicted"/>
<evidence type="ECO:0000313" key="1">
    <source>
        <dbReference type="EMBL" id="SHH54252.1"/>
    </source>
</evidence>
<dbReference type="EMBL" id="FQWS01000002">
    <property type="protein sequence ID" value="SHH54252.1"/>
    <property type="molecule type" value="Genomic_DNA"/>
</dbReference>